<accession>A0A0M6XL88</accession>
<dbReference type="OrthoDB" id="7984363at2"/>
<reference evidence="10 11" key="1">
    <citation type="submission" date="2015-07" db="EMBL/GenBank/DDBJ databases">
        <authorList>
            <person name="Noorani M."/>
        </authorList>
    </citation>
    <scope>NUCLEOTIDE SEQUENCE [LARGE SCALE GENOMIC DNA]</scope>
    <source>
        <strain evidence="10 11">CECT 5088</strain>
    </source>
</reference>
<name>A0A0M6XL88_9RHOB</name>
<comment type="subcellular location">
    <subcellularLocation>
        <location evidence="1">Cell inner membrane</location>
        <topology evidence="1">Multi-pass membrane protein</topology>
    </subcellularLocation>
</comment>
<evidence type="ECO:0000256" key="7">
    <source>
        <dbReference type="ARBA" id="ARBA00023136"/>
    </source>
</evidence>
<evidence type="ECO:0000256" key="6">
    <source>
        <dbReference type="ARBA" id="ARBA00022989"/>
    </source>
</evidence>
<dbReference type="GO" id="GO:0005886">
    <property type="term" value="C:plasma membrane"/>
    <property type="evidence" value="ECO:0007669"/>
    <property type="project" value="UniProtKB-SubCell"/>
</dbReference>
<evidence type="ECO:0000313" key="11">
    <source>
        <dbReference type="Proteomes" id="UP000048908"/>
    </source>
</evidence>
<feature type="transmembrane region" description="Helical" evidence="9">
    <location>
        <begin position="122"/>
        <end position="143"/>
    </location>
</feature>
<dbReference type="Proteomes" id="UP000048908">
    <property type="component" value="Unassembled WGS sequence"/>
</dbReference>
<proteinExistence type="inferred from homology"/>
<keyword evidence="7 9" id="KW-0472">Membrane</keyword>
<feature type="transmembrane region" description="Helical" evidence="9">
    <location>
        <begin position="163"/>
        <end position="187"/>
    </location>
</feature>
<evidence type="ECO:0000256" key="8">
    <source>
        <dbReference type="ARBA" id="ARBA00035655"/>
    </source>
</evidence>
<feature type="transmembrane region" description="Helical" evidence="9">
    <location>
        <begin position="326"/>
        <end position="346"/>
    </location>
</feature>
<evidence type="ECO:0000256" key="3">
    <source>
        <dbReference type="ARBA" id="ARBA00022475"/>
    </source>
</evidence>
<keyword evidence="4" id="KW-0997">Cell inner membrane</keyword>
<dbReference type="PANTHER" id="PTHR30574:SF1">
    <property type="entry name" value="SULPHUR TRANSPORT DOMAIN-CONTAINING PROTEIN"/>
    <property type="match status" value="1"/>
</dbReference>
<organism evidence="10 11">
    <name type="scientific">Jannaschia rubra</name>
    <dbReference type="NCBI Taxonomy" id="282197"/>
    <lineage>
        <taxon>Bacteria</taxon>
        <taxon>Pseudomonadati</taxon>
        <taxon>Pseudomonadota</taxon>
        <taxon>Alphaproteobacteria</taxon>
        <taxon>Rhodobacterales</taxon>
        <taxon>Roseobacteraceae</taxon>
        <taxon>Jannaschia</taxon>
    </lineage>
</organism>
<keyword evidence="6 9" id="KW-1133">Transmembrane helix</keyword>
<comment type="similarity">
    <text evidence="8">Belongs to the TsuA/YedE (TC 9.B.102) family.</text>
</comment>
<dbReference type="EMBL" id="CXPG01000009">
    <property type="protein sequence ID" value="CTQ31347.1"/>
    <property type="molecule type" value="Genomic_DNA"/>
</dbReference>
<dbReference type="Pfam" id="PF04143">
    <property type="entry name" value="Sulf_transp"/>
    <property type="match status" value="1"/>
</dbReference>
<evidence type="ECO:0000256" key="9">
    <source>
        <dbReference type="SAM" id="Phobius"/>
    </source>
</evidence>
<keyword evidence="11" id="KW-1185">Reference proteome</keyword>
<dbReference type="RefSeq" id="WP_055680846.1">
    <property type="nucleotide sequence ID" value="NZ_CXPG01000009.1"/>
</dbReference>
<feature type="transmembrane region" description="Helical" evidence="9">
    <location>
        <begin position="255"/>
        <end position="273"/>
    </location>
</feature>
<gene>
    <name evidence="10" type="ORF">JAN5088_00102</name>
</gene>
<dbReference type="AlphaFoldDB" id="A0A0M6XL88"/>
<evidence type="ECO:0000313" key="10">
    <source>
        <dbReference type="EMBL" id="CTQ31347.1"/>
    </source>
</evidence>
<sequence>MIGGIDEPVMTALVGFFGGLLLGLAARLGRFCTLGAIEDALYRASWARARMWGVAVGGAVVLTFTAGEAGLIDLPDTFNLASPWSPVAVVAGGLLFGYGMALAGNCGFGALARAGGGDMRSLVIVIVMGLAAYAVLSGPFAPLRVAVFPPNVPLQPQGLAHGIAAMTGMPVAIPGIAAGLGLIGLSLADRSFLRDWRAIGWGLCVAVAIVSGWIGMAWIADTGFAAVPVVSHSFAAPLGGSLLWLMTASGTDLDFGIGSVAGVLAGAFVGCLIRGQFRWEACEDPRELRRQLMGAVAMGVGAVLAIGCSVGQGLTAFSVLAYSAPLASAAILVGAAIGLHQLIVGFGRI</sequence>
<feature type="transmembrane region" description="Helical" evidence="9">
    <location>
        <begin position="294"/>
        <end position="320"/>
    </location>
</feature>
<dbReference type="PANTHER" id="PTHR30574">
    <property type="entry name" value="INNER MEMBRANE PROTEIN YEDE"/>
    <property type="match status" value="1"/>
</dbReference>
<evidence type="ECO:0000256" key="5">
    <source>
        <dbReference type="ARBA" id="ARBA00022692"/>
    </source>
</evidence>
<keyword evidence="3" id="KW-1003">Cell membrane</keyword>
<feature type="transmembrane region" description="Helical" evidence="9">
    <location>
        <begin position="49"/>
        <end position="67"/>
    </location>
</feature>
<feature type="transmembrane region" description="Helical" evidence="9">
    <location>
        <begin position="12"/>
        <end position="37"/>
    </location>
</feature>
<feature type="transmembrane region" description="Helical" evidence="9">
    <location>
        <begin position="87"/>
        <end position="110"/>
    </location>
</feature>
<dbReference type="STRING" id="282197.SAMN04488517_101315"/>
<keyword evidence="5 9" id="KW-0812">Transmembrane</keyword>
<evidence type="ECO:0000256" key="4">
    <source>
        <dbReference type="ARBA" id="ARBA00022519"/>
    </source>
</evidence>
<evidence type="ECO:0000256" key="1">
    <source>
        <dbReference type="ARBA" id="ARBA00004429"/>
    </source>
</evidence>
<evidence type="ECO:0000256" key="2">
    <source>
        <dbReference type="ARBA" id="ARBA00022448"/>
    </source>
</evidence>
<keyword evidence="2" id="KW-0813">Transport</keyword>
<protein>
    <submittedName>
        <fullName evidence="10">Putative inner membrane protein</fullName>
    </submittedName>
</protein>
<dbReference type="InterPro" id="IPR007272">
    <property type="entry name" value="Sulf_transp_TsuA/YedE"/>
</dbReference>
<feature type="transmembrane region" description="Helical" evidence="9">
    <location>
        <begin position="199"/>
        <end position="220"/>
    </location>
</feature>